<comment type="caution">
    <text evidence="4">The sequence shown here is derived from an EMBL/GenBank/DDBJ whole genome shotgun (WGS) entry which is preliminary data.</text>
</comment>
<dbReference type="GO" id="GO:0006508">
    <property type="term" value="P:proteolysis"/>
    <property type="evidence" value="ECO:0007669"/>
    <property type="project" value="InterPro"/>
</dbReference>
<dbReference type="OrthoDB" id="3223806at2759"/>
<dbReference type="GO" id="GO:0005737">
    <property type="term" value="C:cytoplasm"/>
    <property type="evidence" value="ECO:0007669"/>
    <property type="project" value="TreeGrafter"/>
</dbReference>
<feature type="compositionally biased region" description="Pro residues" evidence="2">
    <location>
        <begin position="576"/>
        <end position="589"/>
    </location>
</feature>
<feature type="compositionally biased region" description="Basic residues" evidence="2">
    <location>
        <begin position="590"/>
        <end position="600"/>
    </location>
</feature>
<name>A0A2G8SQ30_9APHY</name>
<feature type="region of interest" description="Disordered" evidence="2">
    <location>
        <begin position="520"/>
        <end position="600"/>
    </location>
</feature>
<feature type="compositionally biased region" description="Low complexity" evidence="2">
    <location>
        <begin position="553"/>
        <end position="567"/>
    </location>
</feature>
<comment type="similarity">
    <text evidence="1">Belongs to the peptidase C14B family.</text>
</comment>
<evidence type="ECO:0000256" key="1">
    <source>
        <dbReference type="ARBA" id="ARBA00009005"/>
    </source>
</evidence>
<dbReference type="PANTHER" id="PTHR48104">
    <property type="entry name" value="METACASPASE-4"/>
    <property type="match status" value="1"/>
</dbReference>
<sequence length="600" mass="65590">MAGQVFAILIGVDKYQAGNIWNLNAAVDDARSFERWLTNDLQVPRDHICTLLDSQATKRNIEQRFLSHFVNNPAIEPGDALIFYYAGHGSSIRAPPGWFDRGHGDVSVLCTYDYDTKLANGKTNAGISDRSMHAMLRDLAQVKGDNITLILDTCFCLPSTNGTDPKERRYTRYTPTRKATREDLLAGLWHSASQKTEPAPNRGFTGASHTSHVVLAASSAWWPATERKDGGNFTRALLALKDARSLHKLTYADLPHELAHFMSDHQHAACAGANADRILFDGVPFASDGRFVAASARDGGHTVHVAAGEMHGVAVGTEFALHAHNRRGSLNGSIGSVVATQVFPTWCLARPKAPVKHAPHHVPRDGWARVTRWSNNRGPAPFRVNVKGSLSSFLRHARIGKKALQTQDIGIVQDSSADDADLSVRLRRKALAAEHRDSVLATDDVKAKEARVSISSEETCTGVEEIESVARFHMRLYRKRPAQSLAGSDNKVSTELCRFDLGREIVVTCSYKGARDSLTTGEAKNATGRLTPRAAEDPKRPHLRLEVETLSAPSPSGTTRTPTSGRVSRTRTHAAPPSPSCTTPAPPRVPFRHSRSIRAF</sequence>
<dbReference type="PANTHER" id="PTHR48104:SF30">
    <property type="entry name" value="METACASPASE-1"/>
    <property type="match status" value="1"/>
</dbReference>
<dbReference type="AlphaFoldDB" id="A0A2G8SQ30"/>
<keyword evidence="5" id="KW-1185">Reference proteome</keyword>
<reference evidence="4 5" key="1">
    <citation type="journal article" date="2015" name="Sci. Rep.">
        <title>Chromosome-level genome map provides insights into diverse defense mechanisms in the medicinal fungus Ganoderma sinense.</title>
        <authorList>
            <person name="Zhu Y."/>
            <person name="Xu J."/>
            <person name="Sun C."/>
            <person name="Zhou S."/>
            <person name="Xu H."/>
            <person name="Nelson D.R."/>
            <person name="Qian J."/>
            <person name="Song J."/>
            <person name="Luo H."/>
            <person name="Xiang L."/>
            <person name="Li Y."/>
            <person name="Xu Z."/>
            <person name="Ji A."/>
            <person name="Wang L."/>
            <person name="Lu S."/>
            <person name="Hayward A."/>
            <person name="Sun W."/>
            <person name="Li X."/>
            <person name="Schwartz D.C."/>
            <person name="Wang Y."/>
            <person name="Chen S."/>
        </authorList>
    </citation>
    <scope>NUCLEOTIDE SEQUENCE [LARGE SCALE GENOMIC DNA]</scope>
    <source>
        <strain evidence="4 5">ZZ0214-1</strain>
    </source>
</reference>
<dbReference type="GO" id="GO:0004197">
    <property type="term" value="F:cysteine-type endopeptidase activity"/>
    <property type="evidence" value="ECO:0007669"/>
    <property type="project" value="InterPro"/>
</dbReference>
<evidence type="ECO:0000313" key="5">
    <source>
        <dbReference type="Proteomes" id="UP000230002"/>
    </source>
</evidence>
<feature type="domain" description="Peptidase C14 caspase" evidence="3">
    <location>
        <begin position="6"/>
        <end position="239"/>
    </location>
</feature>
<evidence type="ECO:0000256" key="2">
    <source>
        <dbReference type="SAM" id="MobiDB-lite"/>
    </source>
</evidence>
<evidence type="ECO:0000259" key="3">
    <source>
        <dbReference type="Pfam" id="PF00656"/>
    </source>
</evidence>
<gene>
    <name evidence="4" type="ORF">GSI_01536</name>
</gene>
<organism evidence="4 5">
    <name type="scientific">Ganoderma sinense ZZ0214-1</name>
    <dbReference type="NCBI Taxonomy" id="1077348"/>
    <lineage>
        <taxon>Eukaryota</taxon>
        <taxon>Fungi</taxon>
        <taxon>Dikarya</taxon>
        <taxon>Basidiomycota</taxon>
        <taxon>Agaricomycotina</taxon>
        <taxon>Agaricomycetes</taxon>
        <taxon>Polyporales</taxon>
        <taxon>Polyporaceae</taxon>
        <taxon>Ganoderma</taxon>
    </lineage>
</organism>
<dbReference type="Pfam" id="PF00656">
    <property type="entry name" value="Peptidase_C14"/>
    <property type="match status" value="1"/>
</dbReference>
<dbReference type="Gene3D" id="3.40.50.1460">
    <property type="match status" value="1"/>
</dbReference>
<protein>
    <recommendedName>
        <fullName evidence="3">Peptidase C14 caspase domain-containing protein</fullName>
    </recommendedName>
</protein>
<proteinExistence type="inferred from homology"/>
<dbReference type="InterPro" id="IPR011600">
    <property type="entry name" value="Pept_C14_caspase"/>
</dbReference>
<evidence type="ECO:0000313" key="4">
    <source>
        <dbReference type="EMBL" id="PIL35876.1"/>
    </source>
</evidence>
<accession>A0A2G8SQ30</accession>
<dbReference type="EMBL" id="AYKW01000002">
    <property type="protein sequence ID" value="PIL35876.1"/>
    <property type="molecule type" value="Genomic_DNA"/>
</dbReference>
<dbReference type="InterPro" id="IPR050452">
    <property type="entry name" value="Metacaspase"/>
</dbReference>
<dbReference type="Proteomes" id="UP000230002">
    <property type="component" value="Unassembled WGS sequence"/>
</dbReference>
<feature type="compositionally biased region" description="Basic and acidic residues" evidence="2">
    <location>
        <begin position="534"/>
        <end position="547"/>
    </location>
</feature>